<reference evidence="2 3" key="1">
    <citation type="submission" date="2022-12" db="EMBL/GenBank/DDBJ databases">
        <title>Sphingomonas abieness sp. nov., an endophytic bacterium isolated from Abies koreana.</title>
        <authorList>
            <person name="Jiang L."/>
            <person name="Lee J."/>
        </authorList>
    </citation>
    <scope>NUCLEOTIDE SEQUENCE [LARGE SCALE GENOMIC DNA]</scope>
    <source>
        <strain evidence="3">PAMB 00755</strain>
    </source>
</reference>
<feature type="transmembrane region" description="Helical" evidence="1">
    <location>
        <begin position="273"/>
        <end position="291"/>
    </location>
</feature>
<accession>A0ABY7NN50</accession>
<feature type="transmembrane region" description="Helical" evidence="1">
    <location>
        <begin position="303"/>
        <end position="323"/>
    </location>
</feature>
<evidence type="ECO:0000256" key="1">
    <source>
        <dbReference type="SAM" id="Phobius"/>
    </source>
</evidence>
<evidence type="ECO:0000313" key="2">
    <source>
        <dbReference type="EMBL" id="WBO22943.1"/>
    </source>
</evidence>
<sequence>MSGAADGIGDILTGGLVAGEVDRVGGGTGFGGAAHADHEGAGGECLNCGAVRTGPFCQACGQSGHVHRNVMALGHDILHGVFHFDGKFWNTLPLIAWHPGELTRRYVRGERAKFVTPMAMFLFSIFLLFAAVNRLTMPDVAGAAQGLAKARVQMDSQAKKAGDKLAGLEQKRSELVAADAKADTAALDKQIKDSTNEVAALKAAASQLPAEVPSASNLVQVHTSDKTYDYGIADDVKGFKVDTGSRTLDQQLEHVKANPELYAYKLKMASYKFSWALIPISVPFIWLMFLWRRDVGFYDHAIFAIHSLSFMTLLAVGLIGLYLIGVKQAWLWCAWLIVPPVHMYKHLKYAYGLGRFGATWRTFTLLVMTTITSSLFFALLLWLEAE</sequence>
<keyword evidence="1" id="KW-1133">Transmembrane helix</keyword>
<keyword evidence="3" id="KW-1185">Reference proteome</keyword>
<organism evidence="2 3">
    <name type="scientific">Sphingomonas abietis</name>
    <dbReference type="NCBI Taxonomy" id="3012344"/>
    <lineage>
        <taxon>Bacteria</taxon>
        <taxon>Pseudomonadati</taxon>
        <taxon>Pseudomonadota</taxon>
        <taxon>Alphaproteobacteria</taxon>
        <taxon>Sphingomonadales</taxon>
        <taxon>Sphingomonadaceae</taxon>
        <taxon>Sphingomonas</taxon>
    </lineage>
</organism>
<dbReference type="RefSeq" id="WP_270077580.1">
    <property type="nucleotide sequence ID" value="NZ_CP115174.1"/>
</dbReference>
<dbReference type="Proteomes" id="UP001210865">
    <property type="component" value="Chromosome"/>
</dbReference>
<name>A0ABY7NN50_9SPHN</name>
<gene>
    <name evidence="2" type="ORF">PBT88_02005</name>
</gene>
<feature type="transmembrane region" description="Helical" evidence="1">
    <location>
        <begin position="359"/>
        <end position="383"/>
    </location>
</feature>
<dbReference type="EMBL" id="CP115174">
    <property type="protein sequence ID" value="WBO22943.1"/>
    <property type="molecule type" value="Genomic_DNA"/>
</dbReference>
<feature type="transmembrane region" description="Helical" evidence="1">
    <location>
        <begin position="114"/>
        <end position="132"/>
    </location>
</feature>
<proteinExistence type="predicted"/>
<dbReference type="Pfam" id="PF12412">
    <property type="entry name" value="DUF3667"/>
    <property type="match status" value="1"/>
</dbReference>
<keyword evidence="1" id="KW-0472">Membrane</keyword>
<protein>
    <submittedName>
        <fullName evidence="2">DUF3667 domain-containing protein</fullName>
    </submittedName>
</protein>
<keyword evidence="1" id="KW-0812">Transmembrane</keyword>
<dbReference type="InterPro" id="IPR022134">
    <property type="entry name" value="DUF3667"/>
</dbReference>
<evidence type="ECO:0000313" key="3">
    <source>
        <dbReference type="Proteomes" id="UP001210865"/>
    </source>
</evidence>